<dbReference type="FunFam" id="3.10.110.10:FF:000102">
    <property type="entry name" value="Os02g0721100 protein"/>
    <property type="match status" value="1"/>
</dbReference>
<evidence type="ECO:0000313" key="3">
    <source>
        <dbReference type="EnsemblPlants" id="LPERR02G24930.1"/>
    </source>
</evidence>
<feature type="domain" description="UBC core" evidence="2">
    <location>
        <begin position="26"/>
        <end position="171"/>
    </location>
</feature>
<name>A0A0D9VKC4_9ORYZ</name>
<dbReference type="SUPFAM" id="SSF54495">
    <property type="entry name" value="UBC-like"/>
    <property type="match status" value="4"/>
</dbReference>
<dbReference type="PROSITE" id="PS50127">
    <property type="entry name" value="UBC_2"/>
    <property type="match status" value="4"/>
</dbReference>
<feature type="domain" description="UBC core" evidence="2">
    <location>
        <begin position="554"/>
        <end position="701"/>
    </location>
</feature>
<evidence type="ECO:0000313" key="4">
    <source>
        <dbReference type="Proteomes" id="UP000032180"/>
    </source>
</evidence>
<protein>
    <recommendedName>
        <fullName evidence="2">UBC core domain-containing protein</fullName>
    </recommendedName>
</protein>
<proteinExistence type="predicted"/>
<feature type="compositionally biased region" description="Pro residues" evidence="1">
    <location>
        <begin position="1"/>
        <end position="13"/>
    </location>
</feature>
<dbReference type="Gene3D" id="3.10.110.10">
    <property type="entry name" value="Ubiquitin Conjugating Enzyme"/>
    <property type="match status" value="4"/>
</dbReference>
<feature type="domain" description="UBC core" evidence="2">
    <location>
        <begin position="234"/>
        <end position="308"/>
    </location>
</feature>
<feature type="region of interest" description="Disordered" evidence="1">
    <location>
        <begin position="1"/>
        <end position="22"/>
    </location>
</feature>
<sequence>MSSCSPPPTAPVPEPERIKEETRRELTLRLIRRDLRNLSRDPPPYCRPGREPVTDAFHWEVIIDGPAGTPYAGGTFPIDVKIPADYPLHPPKLAFKTKVYHPNIDEKGNLVVEVGDWTPCYKIDGILVSFVSLLYDPLLDRPINGVIAKQYEYEYERYEEEARAWTQEYSSTPIASHYPPNSVIGRTPPVVPHFPATAARRRAATAAAESSGSGSYESLWRRLEEDAGKRKRNNPLRRINRELDMFWRDPPPYCRPGPEPVTDPFHWDLVIDGPAGTPYAGGTFPIDISFPAHYPSCPPKITFKTKAIRYEKPAPATAPQEKKSTAAPRGWWWMTTLQPQKGGRNRIENELSALWLDPPAYCRPGASPVTDPFHWEVIIDGLPGTPYASGTFPVDIWYPSDYPFHPPKITFKTKVYHPNIDEEGQIVLDILKKNWAASVTIQTLLRCVVSVLYDPLLDYPINEDIAFQYLYEYKKYEEEAKAWTEKYSSTAIASHYLPKTIKTPPVVPHFPATADRIKALASSASSSPNQKQLRQQKFVECESLWRKPWPCKVDGRRRLGKELCKFWLDPPPYCRPGASPVKDHLHFEVVIDGPAGTPYAGGTFPIDVQFPTNYPFRPPKLTFKTKVYHPNIDGKGRMALDIFQDRWSPAFTISSLLLSFVSILFDPLLDHPTNHYIAHQYKYKYEQYEKKAMAWTQKYSSKPIVSHYPLCAVMGMTPPVVPHFPATAARRKAAVSPAFDSVSSGGIPLRVKDVSIWRRTVRFVQRWSP</sequence>
<evidence type="ECO:0000259" key="2">
    <source>
        <dbReference type="PROSITE" id="PS50127"/>
    </source>
</evidence>
<dbReference type="CDD" id="cd00195">
    <property type="entry name" value="UBCc_UEV"/>
    <property type="match status" value="1"/>
</dbReference>
<evidence type="ECO:0000256" key="1">
    <source>
        <dbReference type="SAM" id="MobiDB-lite"/>
    </source>
</evidence>
<dbReference type="SMART" id="SM00212">
    <property type="entry name" value="UBCc"/>
    <property type="match status" value="3"/>
</dbReference>
<reference evidence="3" key="3">
    <citation type="submission" date="2015-04" db="UniProtKB">
        <authorList>
            <consortium name="EnsemblPlants"/>
        </authorList>
    </citation>
    <scope>IDENTIFICATION</scope>
</reference>
<dbReference type="AlphaFoldDB" id="A0A0D9VKC4"/>
<organism evidence="3 4">
    <name type="scientific">Leersia perrieri</name>
    <dbReference type="NCBI Taxonomy" id="77586"/>
    <lineage>
        <taxon>Eukaryota</taxon>
        <taxon>Viridiplantae</taxon>
        <taxon>Streptophyta</taxon>
        <taxon>Embryophyta</taxon>
        <taxon>Tracheophyta</taxon>
        <taxon>Spermatophyta</taxon>
        <taxon>Magnoliopsida</taxon>
        <taxon>Liliopsida</taxon>
        <taxon>Poales</taxon>
        <taxon>Poaceae</taxon>
        <taxon>BOP clade</taxon>
        <taxon>Oryzoideae</taxon>
        <taxon>Oryzeae</taxon>
        <taxon>Oryzinae</taxon>
        <taxon>Leersia</taxon>
    </lineage>
</organism>
<dbReference type="Pfam" id="PF00179">
    <property type="entry name" value="UQ_con"/>
    <property type="match status" value="4"/>
</dbReference>
<feature type="domain" description="UBC core" evidence="2">
    <location>
        <begin position="342"/>
        <end position="489"/>
    </location>
</feature>
<dbReference type="InterPro" id="IPR000608">
    <property type="entry name" value="UBC"/>
</dbReference>
<dbReference type="Gramene" id="LPERR02G24930.1">
    <property type="protein sequence ID" value="LPERR02G24930.1"/>
    <property type="gene ID" value="LPERR02G24930"/>
</dbReference>
<reference evidence="3 4" key="1">
    <citation type="submission" date="2012-08" db="EMBL/GenBank/DDBJ databases">
        <title>Oryza genome evolution.</title>
        <authorList>
            <person name="Wing R.A."/>
        </authorList>
    </citation>
    <scope>NUCLEOTIDE SEQUENCE</scope>
</reference>
<dbReference type="PANTHER" id="PTHR24068">
    <property type="entry name" value="UBIQUITIN-CONJUGATING ENZYME E2"/>
    <property type="match status" value="1"/>
</dbReference>
<keyword evidence="4" id="KW-1185">Reference proteome</keyword>
<dbReference type="eggNOG" id="KOG0417">
    <property type="taxonomic scope" value="Eukaryota"/>
</dbReference>
<dbReference type="STRING" id="77586.A0A0D9VKC4"/>
<dbReference type="Proteomes" id="UP000032180">
    <property type="component" value="Chromosome 2"/>
</dbReference>
<accession>A0A0D9VKC4</accession>
<dbReference type="HOGENOM" id="CLU_020652_0_0_1"/>
<dbReference type="EnsemblPlants" id="LPERR02G24930.1">
    <property type="protein sequence ID" value="LPERR02G24930.1"/>
    <property type="gene ID" value="LPERR02G24930"/>
</dbReference>
<reference evidence="4" key="2">
    <citation type="submission" date="2013-12" db="EMBL/GenBank/DDBJ databases">
        <authorList>
            <person name="Yu Y."/>
            <person name="Lee S."/>
            <person name="de Baynast K."/>
            <person name="Wissotski M."/>
            <person name="Liu L."/>
            <person name="Talag J."/>
            <person name="Goicoechea J."/>
            <person name="Angelova A."/>
            <person name="Jetty R."/>
            <person name="Kudrna D."/>
            <person name="Golser W."/>
            <person name="Rivera L."/>
            <person name="Zhang J."/>
            <person name="Wing R."/>
        </authorList>
    </citation>
    <scope>NUCLEOTIDE SEQUENCE</scope>
</reference>
<dbReference type="InterPro" id="IPR016135">
    <property type="entry name" value="UBQ-conjugating_enzyme/RWD"/>
</dbReference>